<evidence type="ECO:0000256" key="1">
    <source>
        <dbReference type="ARBA" id="ARBA00004651"/>
    </source>
</evidence>
<keyword evidence="2" id="KW-1003">Cell membrane</keyword>
<dbReference type="InterPro" id="IPR010432">
    <property type="entry name" value="RDD"/>
</dbReference>
<dbReference type="InterPro" id="IPR051791">
    <property type="entry name" value="Pra-immunoreactive"/>
</dbReference>
<comment type="caution">
    <text evidence="8">The sequence shown here is derived from an EMBL/GenBank/DDBJ whole genome shotgun (WGS) entry which is preliminary data.</text>
</comment>
<evidence type="ECO:0000256" key="4">
    <source>
        <dbReference type="ARBA" id="ARBA00022989"/>
    </source>
</evidence>
<dbReference type="AlphaFoldDB" id="A0A1G1WH86"/>
<reference evidence="8 9" key="1">
    <citation type="journal article" date="2016" name="Nat. Commun.">
        <title>Thousands of microbial genomes shed light on interconnected biogeochemical processes in an aquifer system.</title>
        <authorList>
            <person name="Anantharaman K."/>
            <person name="Brown C.T."/>
            <person name="Hug L.A."/>
            <person name="Sharon I."/>
            <person name="Castelle C.J."/>
            <person name="Probst A.J."/>
            <person name="Thomas B.C."/>
            <person name="Singh A."/>
            <person name="Wilkins M.J."/>
            <person name="Karaoz U."/>
            <person name="Brodie E.L."/>
            <person name="Williams K.H."/>
            <person name="Hubbard S.S."/>
            <person name="Banfield J.F."/>
        </authorList>
    </citation>
    <scope>NUCLEOTIDE SEQUENCE [LARGE SCALE GENOMIC DNA]</scope>
</reference>
<feature type="transmembrane region" description="Helical" evidence="6">
    <location>
        <begin position="115"/>
        <end position="133"/>
    </location>
</feature>
<comment type="subcellular location">
    <subcellularLocation>
        <location evidence="1">Cell membrane</location>
        <topology evidence="1">Multi-pass membrane protein</topology>
    </subcellularLocation>
</comment>
<proteinExistence type="predicted"/>
<keyword evidence="4 6" id="KW-1133">Transmembrane helix</keyword>
<gene>
    <name evidence="8" type="ORF">A2Z11_02145</name>
</gene>
<feature type="domain" description="RDD" evidence="7">
    <location>
        <begin position="6"/>
        <end position="145"/>
    </location>
</feature>
<evidence type="ECO:0000313" key="9">
    <source>
        <dbReference type="Proteomes" id="UP000176389"/>
    </source>
</evidence>
<dbReference type="Proteomes" id="UP000176389">
    <property type="component" value="Unassembled WGS sequence"/>
</dbReference>
<protein>
    <recommendedName>
        <fullName evidence="7">RDD domain-containing protein</fullName>
    </recommendedName>
</protein>
<evidence type="ECO:0000256" key="3">
    <source>
        <dbReference type="ARBA" id="ARBA00022692"/>
    </source>
</evidence>
<dbReference type="GO" id="GO:0005886">
    <property type="term" value="C:plasma membrane"/>
    <property type="evidence" value="ECO:0007669"/>
    <property type="project" value="UniProtKB-SubCell"/>
</dbReference>
<dbReference type="STRING" id="1802596.A2Z11_02145"/>
<accession>A0A1G1WH86</accession>
<dbReference type="Pfam" id="PF06271">
    <property type="entry name" value="RDD"/>
    <property type="match status" value="1"/>
</dbReference>
<evidence type="ECO:0000256" key="6">
    <source>
        <dbReference type="SAM" id="Phobius"/>
    </source>
</evidence>
<feature type="transmembrane region" description="Helical" evidence="6">
    <location>
        <begin position="55"/>
        <end position="77"/>
    </location>
</feature>
<dbReference type="PANTHER" id="PTHR36115:SF9">
    <property type="entry name" value="LMO1584 PROTEIN"/>
    <property type="match status" value="1"/>
</dbReference>
<keyword evidence="5 6" id="KW-0472">Membrane</keyword>
<keyword evidence="3 6" id="KW-0812">Transmembrane</keyword>
<sequence length="153" mass="16334">MSTMQYAGFWIRLVAALIDGFILGIIGSIIQIIFGGAIGASILTTQSSDPTTNAGLFAGLLGTAVLLNIAIQIAYFVGLTGAYGATLGKMVFGLRVLDSNGQKISFEKAALREIIGKWVSGLVFGLGYLWVAFDNKKQGWHDKIASTYVVKIR</sequence>
<dbReference type="EMBL" id="MHCS01000010">
    <property type="protein sequence ID" value="OGY26800.1"/>
    <property type="molecule type" value="Genomic_DNA"/>
</dbReference>
<dbReference type="PANTHER" id="PTHR36115">
    <property type="entry name" value="PROLINE-RICH ANTIGEN HOMOLOG-RELATED"/>
    <property type="match status" value="1"/>
</dbReference>
<feature type="transmembrane region" description="Helical" evidence="6">
    <location>
        <begin position="20"/>
        <end position="43"/>
    </location>
</feature>
<organism evidence="8 9">
    <name type="scientific">Candidatus Woykebacteria bacterium RBG_16_43_9</name>
    <dbReference type="NCBI Taxonomy" id="1802596"/>
    <lineage>
        <taxon>Bacteria</taxon>
        <taxon>Candidatus Woykeibacteriota</taxon>
    </lineage>
</organism>
<evidence type="ECO:0000313" key="8">
    <source>
        <dbReference type="EMBL" id="OGY26800.1"/>
    </source>
</evidence>
<evidence type="ECO:0000259" key="7">
    <source>
        <dbReference type="Pfam" id="PF06271"/>
    </source>
</evidence>
<name>A0A1G1WH86_9BACT</name>
<evidence type="ECO:0000256" key="5">
    <source>
        <dbReference type="ARBA" id="ARBA00023136"/>
    </source>
</evidence>
<evidence type="ECO:0000256" key="2">
    <source>
        <dbReference type="ARBA" id="ARBA00022475"/>
    </source>
</evidence>